<dbReference type="InterPro" id="IPR027359">
    <property type="entry name" value="Volt_channel_dom_sf"/>
</dbReference>
<feature type="domain" description="Ion transport" evidence="14">
    <location>
        <begin position="256"/>
        <end position="505"/>
    </location>
</feature>
<organism evidence="15 16">
    <name type="scientific">Symbiodinium pilosum</name>
    <name type="common">Dinoflagellate</name>
    <dbReference type="NCBI Taxonomy" id="2952"/>
    <lineage>
        <taxon>Eukaryota</taxon>
        <taxon>Sar</taxon>
        <taxon>Alveolata</taxon>
        <taxon>Dinophyceae</taxon>
        <taxon>Suessiales</taxon>
        <taxon>Symbiodiniaceae</taxon>
        <taxon>Symbiodinium</taxon>
    </lineage>
</organism>
<keyword evidence="4 13" id="KW-0812">Transmembrane</keyword>
<reference evidence="15" key="1">
    <citation type="submission" date="2021-02" db="EMBL/GenBank/DDBJ databases">
        <authorList>
            <person name="Dougan E. K."/>
            <person name="Rhodes N."/>
            <person name="Thang M."/>
            <person name="Chan C."/>
        </authorList>
    </citation>
    <scope>NUCLEOTIDE SEQUENCE</scope>
</reference>
<keyword evidence="16" id="KW-1185">Reference proteome</keyword>
<evidence type="ECO:0000256" key="3">
    <source>
        <dbReference type="ARBA" id="ARBA00022538"/>
    </source>
</evidence>
<evidence type="ECO:0000256" key="7">
    <source>
        <dbReference type="ARBA" id="ARBA00022958"/>
    </source>
</evidence>
<dbReference type="Pfam" id="PF00520">
    <property type="entry name" value="Ion_trans"/>
    <property type="match status" value="1"/>
</dbReference>
<feature type="transmembrane region" description="Helical" evidence="13">
    <location>
        <begin position="254"/>
        <end position="272"/>
    </location>
</feature>
<dbReference type="InterPro" id="IPR028325">
    <property type="entry name" value="VG_K_chnl"/>
</dbReference>
<proteinExistence type="predicted"/>
<accession>A0A812SPT4</accession>
<keyword evidence="7" id="KW-0630">Potassium</keyword>
<evidence type="ECO:0000256" key="10">
    <source>
        <dbReference type="ARBA" id="ARBA00023136"/>
    </source>
</evidence>
<dbReference type="GO" id="GO:0005249">
    <property type="term" value="F:voltage-gated potassium channel activity"/>
    <property type="evidence" value="ECO:0007669"/>
    <property type="project" value="InterPro"/>
</dbReference>
<evidence type="ECO:0000259" key="14">
    <source>
        <dbReference type="Pfam" id="PF00520"/>
    </source>
</evidence>
<evidence type="ECO:0000256" key="4">
    <source>
        <dbReference type="ARBA" id="ARBA00022692"/>
    </source>
</evidence>
<dbReference type="Gene3D" id="1.20.120.350">
    <property type="entry name" value="Voltage-gated potassium channels. Chain C"/>
    <property type="match status" value="1"/>
</dbReference>
<comment type="caution">
    <text evidence="15">The sequence shown here is derived from an EMBL/GenBank/DDBJ whole genome shotgun (WGS) entry which is preliminary data.</text>
</comment>
<evidence type="ECO:0000256" key="9">
    <source>
        <dbReference type="ARBA" id="ARBA00023065"/>
    </source>
</evidence>
<keyword evidence="9" id="KW-0406">Ion transport</keyword>
<keyword evidence="11" id="KW-0407">Ion channel</keyword>
<dbReference type="PANTHER" id="PTHR11537">
    <property type="entry name" value="VOLTAGE-GATED POTASSIUM CHANNEL"/>
    <property type="match status" value="1"/>
</dbReference>
<keyword evidence="8 13" id="KW-1133">Transmembrane helix</keyword>
<dbReference type="AlphaFoldDB" id="A0A812SPT4"/>
<feature type="region of interest" description="Disordered" evidence="12">
    <location>
        <begin position="1"/>
        <end position="137"/>
    </location>
</feature>
<dbReference type="Proteomes" id="UP000649617">
    <property type="component" value="Unassembled WGS sequence"/>
</dbReference>
<dbReference type="InterPro" id="IPR005821">
    <property type="entry name" value="Ion_trans_dom"/>
</dbReference>
<feature type="compositionally biased region" description="Low complexity" evidence="12">
    <location>
        <begin position="75"/>
        <end position="97"/>
    </location>
</feature>
<evidence type="ECO:0000256" key="8">
    <source>
        <dbReference type="ARBA" id="ARBA00022989"/>
    </source>
</evidence>
<dbReference type="EMBL" id="CAJNIZ010025446">
    <property type="protein sequence ID" value="CAE7484007.1"/>
    <property type="molecule type" value="Genomic_DNA"/>
</dbReference>
<gene>
    <name evidence="15" type="primary">KCND2</name>
    <name evidence="15" type="ORF">SPIL2461_LOCUS12389</name>
</gene>
<sequence length="653" mass="71521">MPGGKDSSSDSDVDSVENFDGSPKQLRPLPKVVVQRSSSESSDSSAEVQRAIAKDESESETSSDSISQANSRARTAQSPPASKASSPARTARSPSSPLLEAAKPDVGPASERPTLVPAEAVDSDVARPQAEAPETRQLKMGTGLCTIARHAFASVRQLQLPDQDAHAAWPMLSTLFPMQDLVQKEPQQELPEVTAEDSERSCKWVILVKLCKAVLTNTGSKGPGNSSLEFIAQTSDRRWMNVEGISEEGPLGSAYSLSLTIVILVNVASFMLSTEPSMTQHQPVPVTYTLIVAIRLLQTTGFYPPAFDRIETITVCIFTVEYVIRFSTQAGSCLARIRWVFTNFFSIVDLVSIMPFYVDLLIPGEQKYLATQWVRVARLLRLLPPLPYDVIWQKSYKLLMASGFAGCTVWVICAALYYWFEKDNADMLYCPDDLDKEKGLCWNRFHSIPAAMYYSLLNFFGEFPLADKHSLGGRFVGGFIQVMGAAVMAIPAGALGNAFSEVVEKELSAKKQDAIGVDLCSLVVTPVVGRKCLQPKMMMPLQLRAARTLTCEQVLHNSKWIQLAAALTGCNCAMLGRRARGINPAAPTARSFTDPAQVVMHRIADVTVDMADIWFSLLARSLPSLSCQSQLLALAASVFVRHSWLRHPPLTSY</sequence>
<name>A0A812SPT4_SYMPI</name>
<dbReference type="PANTHER" id="PTHR11537:SF254">
    <property type="entry name" value="POTASSIUM VOLTAGE-GATED CHANNEL PROTEIN SHAB"/>
    <property type="match status" value="1"/>
</dbReference>
<dbReference type="OrthoDB" id="4840at2759"/>
<dbReference type="Gene3D" id="1.10.287.70">
    <property type="match status" value="1"/>
</dbReference>
<evidence type="ECO:0000313" key="16">
    <source>
        <dbReference type="Proteomes" id="UP000649617"/>
    </source>
</evidence>
<comment type="subcellular location">
    <subcellularLocation>
        <location evidence="1">Membrane</location>
        <topology evidence="1">Multi-pass membrane protein</topology>
    </subcellularLocation>
</comment>
<dbReference type="GO" id="GO:0008076">
    <property type="term" value="C:voltage-gated potassium channel complex"/>
    <property type="evidence" value="ECO:0007669"/>
    <property type="project" value="InterPro"/>
</dbReference>
<evidence type="ECO:0000256" key="2">
    <source>
        <dbReference type="ARBA" id="ARBA00022448"/>
    </source>
</evidence>
<evidence type="ECO:0000256" key="1">
    <source>
        <dbReference type="ARBA" id="ARBA00004141"/>
    </source>
</evidence>
<keyword evidence="6" id="KW-0851">Voltage-gated channel</keyword>
<feature type="transmembrane region" description="Helical" evidence="13">
    <location>
        <begin position="398"/>
        <end position="420"/>
    </location>
</feature>
<evidence type="ECO:0000256" key="11">
    <source>
        <dbReference type="ARBA" id="ARBA00023303"/>
    </source>
</evidence>
<evidence type="ECO:0000256" key="5">
    <source>
        <dbReference type="ARBA" id="ARBA00022826"/>
    </source>
</evidence>
<keyword evidence="5" id="KW-0631">Potassium channel</keyword>
<evidence type="ECO:0000313" key="15">
    <source>
        <dbReference type="EMBL" id="CAE7484007.1"/>
    </source>
</evidence>
<evidence type="ECO:0000256" key="12">
    <source>
        <dbReference type="SAM" id="MobiDB-lite"/>
    </source>
</evidence>
<keyword evidence="3" id="KW-0633">Potassium transport</keyword>
<keyword evidence="2" id="KW-0813">Transport</keyword>
<protein>
    <submittedName>
        <fullName evidence="15">KCND2 protein</fullName>
    </submittedName>
</protein>
<evidence type="ECO:0000256" key="6">
    <source>
        <dbReference type="ARBA" id="ARBA00022882"/>
    </source>
</evidence>
<dbReference type="SUPFAM" id="SSF81324">
    <property type="entry name" value="Voltage-gated potassium channels"/>
    <property type="match status" value="1"/>
</dbReference>
<keyword evidence="10 13" id="KW-0472">Membrane</keyword>
<dbReference type="PRINTS" id="PR00169">
    <property type="entry name" value="KCHANNEL"/>
</dbReference>
<dbReference type="GO" id="GO:0001508">
    <property type="term" value="P:action potential"/>
    <property type="evidence" value="ECO:0007669"/>
    <property type="project" value="TreeGrafter"/>
</dbReference>
<evidence type="ECO:0000256" key="13">
    <source>
        <dbReference type="SAM" id="Phobius"/>
    </source>
</evidence>